<evidence type="ECO:0000259" key="9">
    <source>
        <dbReference type="Pfam" id="PF13231"/>
    </source>
</evidence>
<protein>
    <recommendedName>
        <fullName evidence="9">Glycosyltransferase RgtA/B/C/D-like domain-containing protein</fullName>
    </recommendedName>
</protein>
<evidence type="ECO:0000256" key="4">
    <source>
        <dbReference type="ARBA" id="ARBA00022679"/>
    </source>
</evidence>
<feature type="transmembrane region" description="Helical" evidence="8">
    <location>
        <begin position="291"/>
        <end position="309"/>
    </location>
</feature>
<keyword evidence="4" id="KW-0808">Transferase</keyword>
<feature type="transmembrane region" description="Helical" evidence="8">
    <location>
        <begin position="342"/>
        <end position="359"/>
    </location>
</feature>
<keyword evidence="3" id="KW-0328">Glycosyltransferase</keyword>
<accession>A0A1F6LKC5</accession>
<dbReference type="GO" id="GO:0010041">
    <property type="term" value="P:response to iron(III) ion"/>
    <property type="evidence" value="ECO:0007669"/>
    <property type="project" value="TreeGrafter"/>
</dbReference>
<proteinExistence type="predicted"/>
<feature type="transmembrane region" description="Helical" evidence="8">
    <location>
        <begin position="165"/>
        <end position="197"/>
    </location>
</feature>
<feature type="transmembrane region" description="Helical" evidence="8">
    <location>
        <begin position="315"/>
        <end position="333"/>
    </location>
</feature>
<feature type="transmembrane region" description="Helical" evidence="8">
    <location>
        <begin position="134"/>
        <end position="153"/>
    </location>
</feature>
<dbReference type="Pfam" id="PF13231">
    <property type="entry name" value="PMT_2"/>
    <property type="match status" value="1"/>
</dbReference>
<dbReference type="Proteomes" id="UP000177067">
    <property type="component" value="Unassembled WGS sequence"/>
</dbReference>
<evidence type="ECO:0000256" key="8">
    <source>
        <dbReference type="SAM" id="Phobius"/>
    </source>
</evidence>
<dbReference type="PANTHER" id="PTHR33908:SF3">
    <property type="entry name" value="UNDECAPRENYL PHOSPHATE-ALPHA-4-AMINO-4-DEOXY-L-ARABINOSE ARABINOSYL TRANSFERASE"/>
    <property type="match status" value="1"/>
</dbReference>
<dbReference type="EMBL" id="MFPS01000006">
    <property type="protein sequence ID" value="OGH59817.1"/>
    <property type="molecule type" value="Genomic_DNA"/>
</dbReference>
<keyword evidence="5 8" id="KW-0812">Transmembrane</keyword>
<evidence type="ECO:0000256" key="6">
    <source>
        <dbReference type="ARBA" id="ARBA00022989"/>
    </source>
</evidence>
<evidence type="ECO:0000256" key="2">
    <source>
        <dbReference type="ARBA" id="ARBA00022475"/>
    </source>
</evidence>
<evidence type="ECO:0000256" key="7">
    <source>
        <dbReference type="ARBA" id="ARBA00023136"/>
    </source>
</evidence>
<evidence type="ECO:0000313" key="10">
    <source>
        <dbReference type="EMBL" id="OGH59817.1"/>
    </source>
</evidence>
<keyword evidence="6 8" id="KW-1133">Transmembrane helix</keyword>
<evidence type="ECO:0000256" key="1">
    <source>
        <dbReference type="ARBA" id="ARBA00004651"/>
    </source>
</evidence>
<dbReference type="GO" id="GO:0009103">
    <property type="term" value="P:lipopolysaccharide biosynthetic process"/>
    <property type="evidence" value="ECO:0007669"/>
    <property type="project" value="UniProtKB-ARBA"/>
</dbReference>
<dbReference type="GO" id="GO:0005886">
    <property type="term" value="C:plasma membrane"/>
    <property type="evidence" value="ECO:0007669"/>
    <property type="project" value="UniProtKB-SubCell"/>
</dbReference>
<comment type="subcellular location">
    <subcellularLocation>
        <location evidence="1">Cell membrane</location>
        <topology evidence="1">Multi-pass membrane protein</topology>
    </subcellularLocation>
</comment>
<keyword evidence="7 8" id="KW-0472">Membrane</keyword>
<feature type="transmembrane region" description="Helical" evidence="8">
    <location>
        <begin position="12"/>
        <end position="34"/>
    </location>
</feature>
<dbReference type="InterPro" id="IPR050297">
    <property type="entry name" value="LipidA_mod_glycosyltrf_83"/>
</dbReference>
<evidence type="ECO:0000256" key="5">
    <source>
        <dbReference type="ARBA" id="ARBA00022692"/>
    </source>
</evidence>
<dbReference type="AlphaFoldDB" id="A0A1F6LKC5"/>
<sequence>MKKFITKWYPLFLILIPAFYLRLHLIINRGTFWFDENFSIHFSTLSSWSETIKYWVLETNPPLHMLLLRFYLPFINQNNEILVRFPSLIFSIGSIILLYIFAQKILSRRVAIVSSILLSISTLNLIISAEARMYSLLTFLSILSFYIFHKLVFEEIADNNKNKKFWILYFFINLFVLYTHLTGVVVILCQFITIVALKPKREIFLNWFKTNILATIIFMIWFIPSIYNKFNLNLGKAWYFETTGDILNLLFSPIANTIITGFLETLFFIIFILISYLLIKEVKEKQGKDRALVILIFLWALTPPLLSSFLSVYVLKYITIAYPALYLFYAYFLDKYVKSTKVFVAIFIMIIFLSLPHVYELITKINFSWSDLTQYIEENEDEQSITIISFMEVLSFNKYYHGNRPVIGLYTYKDDLSLEERIVRYNWNLLEIEDNELNEWLFTSIEKECATKIFLIHPPNSFERIDNALLENNWILDEIKEPTSLSFDSLYIFHAPNNYTTSSTCK</sequence>
<feature type="transmembrane region" description="Helical" evidence="8">
    <location>
        <begin position="204"/>
        <end position="223"/>
    </location>
</feature>
<evidence type="ECO:0000256" key="3">
    <source>
        <dbReference type="ARBA" id="ARBA00022676"/>
    </source>
</evidence>
<keyword evidence="2" id="KW-1003">Cell membrane</keyword>
<feature type="transmembrane region" description="Helical" evidence="8">
    <location>
        <begin position="81"/>
        <end position="102"/>
    </location>
</feature>
<dbReference type="PANTHER" id="PTHR33908">
    <property type="entry name" value="MANNOSYLTRANSFERASE YKCB-RELATED"/>
    <property type="match status" value="1"/>
</dbReference>
<organism evidence="10 11">
    <name type="scientific">Candidatus Magasanikbacteria bacterium RIFCSPHIGHO2_01_FULL_33_34</name>
    <dbReference type="NCBI Taxonomy" id="1798671"/>
    <lineage>
        <taxon>Bacteria</taxon>
        <taxon>Candidatus Magasanikiibacteriota</taxon>
    </lineage>
</organism>
<feature type="transmembrane region" description="Helical" evidence="8">
    <location>
        <begin position="258"/>
        <end position="279"/>
    </location>
</feature>
<dbReference type="InterPro" id="IPR038731">
    <property type="entry name" value="RgtA/B/C-like"/>
</dbReference>
<feature type="transmembrane region" description="Helical" evidence="8">
    <location>
        <begin position="108"/>
        <end position="127"/>
    </location>
</feature>
<comment type="caution">
    <text evidence="10">The sequence shown here is derived from an EMBL/GenBank/DDBJ whole genome shotgun (WGS) entry which is preliminary data.</text>
</comment>
<reference evidence="10 11" key="1">
    <citation type="journal article" date="2016" name="Nat. Commun.">
        <title>Thousands of microbial genomes shed light on interconnected biogeochemical processes in an aquifer system.</title>
        <authorList>
            <person name="Anantharaman K."/>
            <person name="Brown C.T."/>
            <person name="Hug L.A."/>
            <person name="Sharon I."/>
            <person name="Castelle C.J."/>
            <person name="Probst A.J."/>
            <person name="Thomas B.C."/>
            <person name="Singh A."/>
            <person name="Wilkins M.J."/>
            <person name="Karaoz U."/>
            <person name="Brodie E.L."/>
            <person name="Williams K.H."/>
            <person name="Hubbard S.S."/>
            <person name="Banfield J.F."/>
        </authorList>
    </citation>
    <scope>NUCLEOTIDE SEQUENCE [LARGE SCALE GENOMIC DNA]</scope>
</reference>
<feature type="domain" description="Glycosyltransferase RgtA/B/C/D-like" evidence="9">
    <location>
        <begin position="60"/>
        <end position="226"/>
    </location>
</feature>
<evidence type="ECO:0000313" key="11">
    <source>
        <dbReference type="Proteomes" id="UP000177067"/>
    </source>
</evidence>
<gene>
    <name evidence="10" type="ORF">A2725_02255</name>
</gene>
<dbReference type="GO" id="GO:0016763">
    <property type="term" value="F:pentosyltransferase activity"/>
    <property type="evidence" value="ECO:0007669"/>
    <property type="project" value="TreeGrafter"/>
</dbReference>
<name>A0A1F6LKC5_9BACT</name>